<dbReference type="InterPro" id="IPR001214">
    <property type="entry name" value="SET_dom"/>
</dbReference>
<dbReference type="InterPro" id="IPR050600">
    <property type="entry name" value="SETD3_SETD6_MTase"/>
</dbReference>
<dbReference type="CDD" id="cd10527">
    <property type="entry name" value="SET_LSMT"/>
    <property type="match status" value="1"/>
</dbReference>
<evidence type="ECO:0000313" key="2">
    <source>
        <dbReference type="EMBL" id="KAK3209860.1"/>
    </source>
</evidence>
<dbReference type="GO" id="GO:0005634">
    <property type="term" value="C:nucleus"/>
    <property type="evidence" value="ECO:0007669"/>
    <property type="project" value="TreeGrafter"/>
</dbReference>
<dbReference type="InterPro" id="IPR046341">
    <property type="entry name" value="SET_dom_sf"/>
</dbReference>
<evidence type="ECO:0000313" key="3">
    <source>
        <dbReference type="Proteomes" id="UP001280581"/>
    </source>
</evidence>
<dbReference type="Gene3D" id="3.90.1410.10">
    <property type="entry name" value="set domain protein methyltransferase, domain 1"/>
    <property type="match status" value="1"/>
</dbReference>
<proteinExistence type="predicted"/>
<evidence type="ECO:0000259" key="1">
    <source>
        <dbReference type="PROSITE" id="PS50280"/>
    </source>
</evidence>
<sequence>MIRRGRKEGWLREPVQGLPTWASFHGVKFNGIKIGPLPNYEDRGSTVIADRDLDGDTELPLMTIPKELILSKENIELLAKADHHLRDVLQALGDFGRTTRGAVLTFLLMQASICCPDVKDIGVHTPLTDYIKYLPDELLPTFWTEAELELLEGTTLRSATRAKTNALLREFENFRVATEPISWCAKYWWDEEGGLLTFDDWLRVDAMYRSRALEVPGVGDAMVTCIDMANHASGNATAAVYETDEDGNALLELRHGKNIPPGGEITITYGDDKGACENIFSYGFLEDTMSSANAMFLNLDIPDDDPLRPAKIHVCNTAPGFLLLEKADHIDWEGDFVWLVVVNEEDGIDFKVRQTVDGNREIQAFWKEGELNDTSKIRILLEKDPLWEVFQLRAVVLMQGRVHAQIEYIRSIGNPRREESVRERPWHLAARLRTLELELLEKAATMLDRQRATLLDSEVVQRYLGLIEDDDASNGADEEVDFT</sequence>
<keyword evidence="3" id="KW-1185">Reference proteome</keyword>
<dbReference type="AlphaFoldDB" id="A0AAN6M0Z4"/>
<comment type="caution">
    <text evidence="2">The sequence shown here is derived from an EMBL/GenBank/DDBJ whole genome shotgun (WGS) entry which is preliminary data.</text>
</comment>
<feature type="domain" description="SET" evidence="1">
    <location>
        <begin position="30"/>
        <end position="270"/>
    </location>
</feature>
<accession>A0AAN6M0Z4</accession>
<name>A0AAN6M0Z4_9PLEO</name>
<gene>
    <name evidence="2" type="ORF">GRF29_44g815363</name>
</gene>
<dbReference type="PROSITE" id="PS50280">
    <property type="entry name" value="SET"/>
    <property type="match status" value="1"/>
</dbReference>
<dbReference type="SUPFAM" id="SSF82199">
    <property type="entry name" value="SET domain"/>
    <property type="match status" value="1"/>
</dbReference>
<dbReference type="PANTHER" id="PTHR13271">
    <property type="entry name" value="UNCHARACTERIZED PUTATIVE METHYLTRANSFERASE"/>
    <property type="match status" value="1"/>
</dbReference>
<dbReference type="EMBL" id="WVTA01000005">
    <property type="protein sequence ID" value="KAK3209860.1"/>
    <property type="molecule type" value="Genomic_DNA"/>
</dbReference>
<organism evidence="2 3">
    <name type="scientific">Pseudopithomyces chartarum</name>
    <dbReference type="NCBI Taxonomy" id="1892770"/>
    <lineage>
        <taxon>Eukaryota</taxon>
        <taxon>Fungi</taxon>
        <taxon>Dikarya</taxon>
        <taxon>Ascomycota</taxon>
        <taxon>Pezizomycotina</taxon>
        <taxon>Dothideomycetes</taxon>
        <taxon>Pleosporomycetidae</taxon>
        <taxon>Pleosporales</taxon>
        <taxon>Massarineae</taxon>
        <taxon>Didymosphaeriaceae</taxon>
        <taxon>Pseudopithomyces</taxon>
    </lineage>
</organism>
<dbReference type="PANTHER" id="PTHR13271:SF76">
    <property type="entry name" value="SET DOMAIN-CONTAINING PROTEIN 8"/>
    <property type="match status" value="1"/>
</dbReference>
<protein>
    <recommendedName>
        <fullName evidence="1">SET domain-containing protein</fullName>
    </recommendedName>
</protein>
<dbReference type="Proteomes" id="UP001280581">
    <property type="component" value="Unassembled WGS sequence"/>
</dbReference>
<reference evidence="2 3" key="1">
    <citation type="submission" date="2021-02" db="EMBL/GenBank/DDBJ databases">
        <title>Genome assembly of Pseudopithomyces chartarum.</title>
        <authorList>
            <person name="Jauregui R."/>
            <person name="Singh J."/>
            <person name="Voisey C."/>
        </authorList>
    </citation>
    <scope>NUCLEOTIDE SEQUENCE [LARGE SCALE GENOMIC DNA]</scope>
    <source>
        <strain evidence="2 3">AGR01</strain>
    </source>
</reference>
<dbReference type="GO" id="GO:0016279">
    <property type="term" value="F:protein-lysine N-methyltransferase activity"/>
    <property type="evidence" value="ECO:0007669"/>
    <property type="project" value="TreeGrafter"/>
</dbReference>